<dbReference type="Proteomes" id="UP000431744">
    <property type="component" value="Unassembled WGS sequence"/>
</dbReference>
<dbReference type="AlphaFoldDB" id="A0A6H9WIC4"/>
<dbReference type="InterPro" id="IPR052190">
    <property type="entry name" value="Euk-Arch_PrmC-MTase"/>
</dbReference>
<organism evidence="8 9">
    <name type="scientific">Pseudoclavibacter endophyticus</name>
    <dbReference type="NCBI Taxonomy" id="1778590"/>
    <lineage>
        <taxon>Bacteria</taxon>
        <taxon>Bacillati</taxon>
        <taxon>Actinomycetota</taxon>
        <taxon>Actinomycetes</taxon>
        <taxon>Micrococcales</taxon>
        <taxon>Microbacteriaceae</taxon>
        <taxon>Pseudoclavibacter</taxon>
    </lineage>
</organism>
<feature type="region of interest" description="Disordered" evidence="5">
    <location>
        <begin position="1"/>
        <end position="26"/>
    </location>
</feature>
<proteinExistence type="inferred from homology"/>
<dbReference type="GO" id="GO:0008757">
    <property type="term" value="F:S-adenosylmethionine-dependent methyltransferase activity"/>
    <property type="evidence" value="ECO:0007669"/>
    <property type="project" value="TreeGrafter"/>
</dbReference>
<sequence>MSGVISANNAAPASAPAFDDPADAPDSSDLDRLARIRDALAAAEYTVDGVERFLGADASAALHRDLLVPASLRAAEGAASEPALAALVRLFLLAEPVERSLVPAAGDLVAARFAAEADVAAGGDEDAATHLVALVDVRPYATDGGLDTWICSDLGGVQLGAQSGAGVRQPLRRDHVVGIGPATTNLAQLTPRDEIDRALDLGVGMGVQALHLLAHAKFVVATDISARALAFARVNLLLAAPALGIDPARLDERVSLRLGNLLAPVAGERFDLVVSNPPFVITPRTAGEGASDQYTYRDGGRPGDAIIEGLVRGIGDVLAPGGVAVMLGNWEVHEGDETWHTRLERWPAADVDLWVVQRERATPIEYADMWLRDAAENAELVSWREAFVAYLADFAGRSVDEVGMGMLVLRRRADDADAAGAAPLRRFEGLTHQLEQPLGERVRRTLDRVTWLRGLADDAALWDETLVVAGDISEERHSRPGDEHPSAILLRQGGGYRRTYPCSTELAGFVSVCDGDLAGGQIVAALAELLGVDAVGLGEQLAPQVRDLVELGFLEPVWV</sequence>
<dbReference type="GO" id="GO:0008276">
    <property type="term" value="F:protein methyltransferase activity"/>
    <property type="evidence" value="ECO:0007669"/>
    <property type="project" value="TreeGrafter"/>
</dbReference>
<accession>A0A6H9WIC4</accession>
<evidence type="ECO:0000313" key="8">
    <source>
        <dbReference type="EMBL" id="KAB1649003.1"/>
    </source>
</evidence>
<evidence type="ECO:0000256" key="4">
    <source>
        <dbReference type="ARBA" id="ARBA00022691"/>
    </source>
</evidence>
<dbReference type="InterPro" id="IPR007848">
    <property type="entry name" value="Small_mtfrase_dom"/>
</dbReference>
<dbReference type="GO" id="GO:0003676">
    <property type="term" value="F:nucleic acid binding"/>
    <property type="evidence" value="ECO:0007669"/>
    <property type="project" value="InterPro"/>
</dbReference>
<evidence type="ECO:0000256" key="3">
    <source>
        <dbReference type="ARBA" id="ARBA00022679"/>
    </source>
</evidence>
<protein>
    <submittedName>
        <fullName evidence="8">Methyltransferase</fullName>
    </submittedName>
</protein>
<dbReference type="PANTHER" id="PTHR45875:SF1">
    <property type="entry name" value="METHYLTRANSFERASE N6AMT1"/>
    <property type="match status" value="1"/>
</dbReference>
<feature type="domain" description="DUF7059" evidence="7">
    <location>
        <begin position="42"/>
        <end position="127"/>
    </location>
</feature>
<evidence type="ECO:0000313" key="9">
    <source>
        <dbReference type="Proteomes" id="UP000431744"/>
    </source>
</evidence>
<dbReference type="GO" id="GO:0035657">
    <property type="term" value="C:eRF1 methyltransferase complex"/>
    <property type="evidence" value="ECO:0007669"/>
    <property type="project" value="TreeGrafter"/>
</dbReference>
<dbReference type="Pfam" id="PF05175">
    <property type="entry name" value="MTS"/>
    <property type="match status" value="1"/>
</dbReference>
<dbReference type="GO" id="GO:0032259">
    <property type="term" value="P:methylation"/>
    <property type="evidence" value="ECO:0007669"/>
    <property type="project" value="UniProtKB-KW"/>
</dbReference>
<dbReference type="InterPro" id="IPR002052">
    <property type="entry name" value="DNA_methylase_N6_adenine_CS"/>
</dbReference>
<dbReference type="SUPFAM" id="SSF53335">
    <property type="entry name" value="S-adenosyl-L-methionine-dependent methyltransferases"/>
    <property type="match status" value="1"/>
</dbReference>
<dbReference type="InterPro" id="IPR055487">
    <property type="entry name" value="DUF7059"/>
</dbReference>
<comment type="similarity">
    <text evidence="1">Belongs to the eukaryotic/archaeal PrmC-related family.</text>
</comment>
<evidence type="ECO:0000256" key="2">
    <source>
        <dbReference type="ARBA" id="ARBA00022603"/>
    </source>
</evidence>
<keyword evidence="9" id="KW-1185">Reference proteome</keyword>
<feature type="domain" description="Methyltransferase small" evidence="6">
    <location>
        <begin position="182"/>
        <end position="281"/>
    </location>
</feature>
<dbReference type="GO" id="GO:0008170">
    <property type="term" value="F:N-methyltransferase activity"/>
    <property type="evidence" value="ECO:0007669"/>
    <property type="project" value="UniProtKB-ARBA"/>
</dbReference>
<dbReference type="Pfam" id="PF23186">
    <property type="entry name" value="DUF7059"/>
    <property type="match status" value="1"/>
</dbReference>
<dbReference type="Gene3D" id="3.40.50.150">
    <property type="entry name" value="Vaccinia Virus protein VP39"/>
    <property type="match status" value="1"/>
</dbReference>
<evidence type="ECO:0000256" key="5">
    <source>
        <dbReference type="SAM" id="MobiDB-lite"/>
    </source>
</evidence>
<reference evidence="8 9" key="1">
    <citation type="submission" date="2019-09" db="EMBL/GenBank/DDBJ databases">
        <title>Phylogeny of genus Pseudoclavibacter and closely related genus.</title>
        <authorList>
            <person name="Li Y."/>
        </authorList>
    </citation>
    <scope>NUCLEOTIDE SEQUENCE [LARGE SCALE GENOMIC DNA]</scope>
    <source>
        <strain evidence="8 9">EGI 60007</strain>
    </source>
</reference>
<dbReference type="CDD" id="cd02440">
    <property type="entry name" value="AdoMet_MTases"/>
    <property type="match status" value="1"/>
</dbReference>
<dbReference type="EMBL" id="WBJY01000001">
    <property type="protein sequence ID" value="KAB1649003.1"/>
    <property type="molecule type" value="Genomic_DNA"/>
</dbReference>
<keyword evidence="4" id="KW-0949">S-adenosyl-L-methionine</keyword>
<feature type="compositionally biased region" description="Low complexity" evidence="5">
    <location>
        <begin position="1"/>
        <end position="19"/>
    </location>
</feature>
<name>A0A6H9WIC4_9MICO</name>
<gene>
    <name evidence="8" type="ORF">F8O04_01555</name>
</gene>
<evidence type="ECO:0000256" key="1">
    <source>
        <dbReference type="ARBA" id="ARBA00006149"/>
    </source>
</evidence>
<comment type="caution">
    <text evidence="8">The sequence shown here is derived from an EMBL/GenBank/DDBJ whole genome shotgun (WGS) entry which is preliminary data.</text>
</comment>
<keyword evidence="2 8" id="KW-0489">Methyltransferase</keyword>
<evidence type="ECO:0000259" key="7">
    <source>
        <dbReference type="Pfam" id="PF23186"/>
    </source>
</evidence>
<dbReference type="PANTHER" id="PTHR45875">
    <property type="entry name" value="METHYLTRANSFERASE N6AMT1"/>
    <property type="match status" value="1"/>
</dbReference>
<dbReference type="InterPro" id="IPR029063">
    <property type="entry name" value="SAM-dependent_MTases_sf"/>
</dbReference>
<keyword evidence="3 8" id="KW-0808">Transferase</keyword>
<dbReference type="OrthoDB" id="129465at2"/>
<evidence type="ECO:0000259" key="6">
    <source>
        <dbReference type="Pfam" id="PF05175"/>
    </source>
</evidence>
<dbReference type="PROSITE" id="PS00092">
    <property type="entry name" value="N6_MTASE"/>
    <property type="match status" value="1"/>
</dbReference>